<dbReference type="GO" id="GO:0030990">
    <property type="term" value="C:intraciliary transport particle"/>
    <property type="evidence" value="ECO:0007669"/>
    <property type="project" value="TreeGrafter"/>
</dbReference>
<dbReference type="GO" id="GO:0097730">
    <property type="term" value="C:non-motile cilium"/>
    <property type="evidence" value="ECO:0007669"/>
    <property type="project" value="TreeGrafter"/>
</dbReference>
<evidence type="ECO:0000256" key="4">
    <source>
        <dbReference type="SAM" id="Coils"/>
    </source>
</evidence>
<dbReference type="Pfam" id="PF14931">
    <property type="entry name" value="IFT20"/>
    <property type="match status" value="1"/>
</dbReference>
<dbReference type="Proteomes" id="UP000688137">
    <property type="component" value="Unassembled WGS sequence"/>
</dbReference>
<keyword evidence="3" id="KW-0966">Cell projection</keyword>
<dbReference type="GO" id="GO:0061512">
    <property type="term" value="P:protein localization to cilium"/>
    <property type="evidence" value="ECO:0007669"/>
    <property type="project" value="TreeGrafter"/>
</dbReference>
<dbReference type="GO" id="GO:0060271">
    <property type="term" value="P:cilium assembly"/>
    <property type="evidence" value="ECO:0007669"/>
    <property type="project" value="TreeGrafter"/>
</dbReference>
<evidence type="ECO:0000256" key="3">
    <source>
        <dbReference type="ARBA" id="ARBA00023273"/>
    </source>
</evidence>
<keyword evidence="6" id="KW-1185">Reference proteome</keyword>
<dbReference type="AlphaFoldDB" id="A0A8S1NI00"/>
<name>A0A8S1NI00_PARPR</name>
<gene>
    <name evidence="5" type="ORF">PPRIM_AZ9-3.1.T0840092</name>
</gene>
<sequence length="129" mass="15370">MAEEISITFDEQNKIRVLDAEKYRETEQLKIESMDFIKKVLALDEVVQNLNETLEEYSKKIEIEKLRAIGERNKVETEQENRKKKLMELSNILNERKAELDRYQIELDSLQKVEQDQRILIEKLSNNDA</sequence>
<dbReference type="GO" id="GO:0036064">
    <property type="term" value="C:ciliary basal body"/>
    <property type="evidence" value="ECO:0007669"/>
    <property type="project" value="TreeGrafter"/>
</dbReference>
<dbReference type="InterPro" id="IPR028172">
    <property type="entry name" value="FT20"/>
</dbReference>
<comment type="caution">
    <text evidence="5">The sequence shown here is derived from an EMBL/GenBank/DDBJ whole genome shotgun (WGS) entry which is preliminary data.</text>
</comment>
<dbReference type="PANTHER" id="PTHR31978:SF1">
    <property type="entry name" value="INTRAFLAGELLAR TRANSPORT PROTEIN 20 HOMOLOG"/>
    <property type="match status" value="1"/>
</dbReference>
<evidence type="ECO:0000313" key="6">
    <source>
        <dbReference type="Proteomes" id="UP000688137"/>
    </source>
</evidence>
<protein>
    <submittedName>
        <fullName evidence="5">Uncharacterized protein</fullName>
    </submittedName>
</protein>
<organism evidence="5 6">
    <name type="scientific">Paramecium primaurelia</name>
    <dbReference type="NCBI Taxonomy" id="5886"/>
    <lineage>
        <taxon>Eukaryota</taxon>
        <taxon>Sar</taxon>
        <taxon>Alveolata</taxon>
        <taxon>Ciliophora</taxon>
        <taxon>Intramacronucleata</taxon>
        <taxon>Oligohymenophorea</taxon>
        <taxon>Peniculida</taxon>
        <taxon>Parameciidae</taxon>
        <taxon>Paramecium</taxon>
    </lineage>
</organism>
<dbReference type="OMA" id="CIQMMTE"/>
<evidence type="ECO:0000313" key="5">
    <source>
        <dbReference type="EMBL" id="CAD8089741.1"/>
    </source>
</evidence>
<dbReference type="GO" id="GO:0097546">
    <property type="term" value="C:ciliary base"/>
    <property type="evidence" value="ECO:0007669"/>
    <property type="project" value="TreeGrafter"/>
</dbReference>
<evidence type="ECO:0000256" key="1">
    <source>
        <dbReference type="ARBA" id="ARBA00004138"/>
    </source>
</evidence>
<feature type="coiled-coil region" evidence="4">
    <location>
        <begin position="40"/>
        <end position="113"/>
    </location>
</feature>
<proteinExistence type="predicted"/>
<accession>A0A8S1NI00</accession>
<dbReference type="PANTHER" id="PTHR31978">
    <property type="entry name" value="INTRAFLAGELLAR TRANSPORT PROTEIN 20 HOMOLOG"/>
    <property type="match status" value="1"/>
</dbReference>
<dbReference type="EMBL" id="CAJJDM010000087">
    <property type="protein sequence ID" value="CAD8089741.1"/>
    <property type="molecule type" value="Genomic_DNA"/>
</dbReference>
<dbReference type="GO" id="GO:0005737">
    <property type="term" value="C:cytoplasm"/>
    <property type="evidence" value="ECO:0007669"/>
    <property type="project" value="TreeGrafter"/>
</dbReference>
<evidence type="ECO:0000256" key="2">
    <source>
        <dbReference type="ARBA" id="ARBA00023054"/>
    </source>
</evidence>
<keyword evidence="2 4" id="KW-0175">Coiled coil</keyword>
<comment type="subcellular location">
    <subcellularLocation>
        <location evidence="1">Cell projection</location>
        <location evidence="1">Cilium</location>
    </subcellularLocation>
</comment>
<reference evidence="5" key="1">
    <citation type="submission" date="2021-01" db="EMBL/GenBank/DDBJ databases">
        <authorList>
            <consortium name="Genoscope - CEA"/>
            <person name="William W."/>
        </authorList>
    </citation>
    <scope>NUCLEOTIDE SEQUENCE</scope>
</reference>